<reference evidence="1" key="1">
    <citation type="journal article" date="2014" name="Int. J. Syst. Evol. Microbiol.">
        <title>Complete genome sequence of Corynebacterium casei LMG S-19264T (=DSM 44701T), isolated from a smear-ripened cheese.</title>
        <authorList>
            <consortium name="US DOE Joint Genome Institute (JGI-PGF)"/>
            <person name="Walter F."/>
            <person name="Albersmeier A."/>
            <person name="Kalinowski J."/>
            <person name="Ruckert C."/>
        </authorList>
    </citation>
    <scope>NUCLEOTIDE SEQUENCE</scope>
    <source>
        <strain evidence="1">CGMCC 1.15178</strain>
    </source>
</reference>
<dbReference type="EMBL" id="BMHP01000003">
    <property type="protein sequence ID" value="GGD80237.1"/>
    <property type="molecule type" value="Genomic_DNA"/>
</dbReference>
<comment type="caution">
    <text evidence="1">The sequence shown here is derived from an EMBL/GenBank/DDBJ whole genome shotgun (WGS) entry which is preliminary data.</text>
</comment>
<protein>
    <submittedName>
        <fullName evidence="1">Uncharacterized protein</fullName>
    </submittedName>
</protein>
<dbReference type="Proteomes" id="UP000612456">
    <property type="component" value="Unassembled WGS sequence"/>
</dbReference>
<gene>
    <name evidence="1" type="ORF">GCM10010911_42940</name>
</gene>
<keyword evidence="2" id="KW-1185">Reference proteome</keyword>
<accession>A0A916Z7X2</accession>
<dbReference type="AlphaFoldDB" id="A0A916Z7X2"/>
<reference evidence="1" key="2">
    <citation type="submission" date="2020-09" db="EMBL/GenBank/DDBJ databases">
        <authorList>
            <person name="Sun Q."/>
            <person name="Zhou Y."/>
        </authorList>
    </citation>
    <scope>NUCLEOTIDE SEQUENCE</scope>
    <source>
        <strain evidence="1">CGMCC 1.15178</strain>
    </source>
</reference>
<sequence length="73" mass="7993">MKSLPLQVMMCADCHSCNLNFAKKRKEGVYNPLATMESNGGLSWLSSEEASYVKGVTLFVDGGMTPYPIFLKG</sequence>
<proteinExistence type="predicted"/>
<evidence type="ECO:0000313" key="1">
    <source>
        <dbReference type="EMBL" id="GGD80237.1"/>
    </source>
</evidence>
<name>A0A916Z7X2_9BACL</name>
<organism evidence="1 2">
    <name type="scientific">Paenibacillus nasutitermitis</name>
    <dbReference type="NCBI Taxonomy" id="1652958"/>
    <lineage>
        <taxon>Bacteria</taxon>
        <taxon>Bacillati</taxon>
        <taxon>Bacillota</taxon>
        <taxon>Bacilli</taxon>
        <taxon>Bacillales</taxon>
        <taxon>Paenibacillaceae</taxon>
        <taxon>Paenibacillus</taxon>
    </lineage>
</organism>
<evidence type="ECO:0000313" key="2">
    <source>
        <dbReference type="Proteomes" id="UP000612456"/>
    </source>
</evidence>